<keyword evidence="2" id="KW-0472">Membrane</keyword>
<keyword evidence="5" id="KW-1185">Reference proteome</keyword>
<keyword evidence="2" id="KW-0449">Lipoprotein</keyword>
<reference evidence="4 5" key="1">
    <citation type="submission" date="2016-11" db="EMBL/GenBank/DDBJ databases">
        <title>Trade-off between light-utilization and light-protection in marine flavobacteria.</title>
        <authorList>
            <person name="Kumagai Y."/>
        </authorList>
    </citation>
    <scope>NUCLEOTIDE SEQUENCE [LARGE SCALE GENOMIC DNA]</scope>
    <source>
        <strain evidence="4 5">JCM 17109</strain>
    </source>
</reference>
<evidence type="ECO:0000256" key="1">
    <source>
        <dbReference type="ARBA" id="ARBA00007613"/>
    </source>
</evidence>
<organism evidence="4 5">
    <name type="scientific">Nonlabens agnitus</name>
    <dbReference type="NCBI Taxonomy" id="870484"/>
    <lineage>
        <taxon>Bacteria</taxon>
        <taxon>Pseudomonadati</taxon>
        <taxon>Bacteroidota</taxon>
        <taxon>Flavobacteriia</taxon>
        <taxon>Flavobacteriales</taxon>
        <taxon>Flavobacteriaceae</taxon>
        <taxon>Nonlabens</taxon>
    </lineage>
</organism>
<dbReference type="Gene3D" id="2.20.200.10">
    <property type="entry name" value="Outer membrane efflux proteins (OEP)"/>
    <property type="match status" value="1"/>
</dbReference>
<keyword evidence="2" id="KW-0564">Palmitate</keyword>
<comment type="subcellular location">
    <subcellularLocation>
        <location evidence="2">Cell membrane</location>
        <topology evidence="2">Lipid-anchor</topology>
    </subcellularLocation>
</comment>
<evidence type="ECO:0008006" key="6">
    <source>
        <dbReference type="Google" id="ProtNLM"/>
    </source>
</evidence>
<feature type="chain" id="PRO_5015373598" description="RND transporter" evidence="2">
    <location>
        <begin position="22"/>
        <end position="489"/>
    </location>
</feature>
<gene>
    <name evidence="4" type="ORF">BST86_02105</name>
</gene>
<evidence type="ECO:0000256" key="3">
    <source>
        <dbReference type="SAM" id="MobiDB-lite"/>
    </source>
</evidence>
<keyword evidence="2" id="KW-1134">Transmembrane beta strand</keyword>
<feature type="compositionally biased region" description="Polar residues" evidence="3">
    <location>
        <begin position="115"/>
        <end position="129"/>
    </location>
</feature>
<evidence type="ECO:0000313" key="5">
    <source>
        <dbReference type="Proteomes" id="UP000239532"/>
    </source>
</evidence>
<dbReference type="GO" id="GO:0015562">
    <property type="term" value="F:efflux transmembrane transporter activity"/>
    <property type="evidence" value="ECO:0007669"/>
    <property type="project" value="InterPro"/>
</dbReference>
<name>A0A2S9WXS3_9FLAO</name>
<keyword evidence="2" id="KW-0812">Transmembrane</keyword>
<dbReference type="Proteomes" id="UP000239532">
    <property type="component" value="Unassembled WGS sequence"/>
</dbReference>
<dbReference type="InterPro" id="IPR003423">
    <property type="entry name" value="OMP_efflux"/>
</dbReference>
<protein>
    <recommendedName>
        <fullName evidence="6">RND transporter</fullName>
    </recommendedName>
</protein>
<keyword evidence="2" id="KW-0732">Signal</keyword>
<dbReference type="InterPro" id="IPR010131">
    <property type="entry name" value="MdtP/NodT-like"/>
</dbReference>
<sequence>MKKILLLILIAFLTHSCLVTKNYQEPELDVPTVYRDFKEIDSTSMAMVPYECFFNDPLLLDYIDEALTNNYDMRLALQNVYRSQALYRQGRAGYVPTLNVDASVNSSDFSDNSFQGQQARQGNQSSDGNVPSRIEQYDLTGTLDWEIDLWGGITSNKRATAAAYLQSEAGQRLVKTSIISNVASQYYLLMALDEQLEIAQQAVEARKGSFDITEKLKKAGLEREVAVQQSGSQLKIAELLALDLELQIKLAENAFSVLLGKNPQEVSRGKIDSTFLDREIEIGLPSQLLRNRPDVVQAEFNLINAFELENVARADFYPQLNIGASAGFRSVNASDWISSASLFNTLVAGLAQPILNNRRIKTNFEVAQINQQTASLEFKQTLLTAYQEVNDAWFTQNSLTEQYKVRQEQVEFLDNATDYSFRLYQSGLSSYLEVLIADSNKLNAQIELVNLKLNQLNATVELYRALGGGWNKKIEPASTMLSNEEKKND</sequence>
<evidence type="ECO:0000256" key="2">
    <source>
        <dbReference type="RuleBase" id="RU362097"/>
    </source>
</evidence>
<feature type="region of interest" description="Disordered" evidence="3">
    <location>
        <begin position="109"/>
        <end position="132"/>
    </location>
</feature>
<dbReference type="PANTHER" id="PTHR30203">
    <property type="entry name" value="OUTER MEMBRANE CATION EFFLUX PROTEIN"/>
    <property type="match status" value="1"/>
</dbReference>
<comment type="similarity">
    <text evidence="1 2">Belongs to the outer membrane factor (OMF) (TC 1.B.17) family.</text>
</comment>
<feature type="signal peptide" evidence="2">
    <location>
        <begin position="1"/>
        <end position="21"/>
    </location>
</feature>
<accession>A0A2S9WXS3</accession>
<dbReference type="RefSeq" id="WP_242446442.1">
    <property type="nucleotide sequence ID" value="NZ_MQUC01000003.1"/>
</dbReference>
<dbReference type="SUPFAM" id="SSF56954">
    <property type="entry name" value="Outer membrane efflux proteins (OEP)"/>
    <property type="match status" value="1"/>
</dbReference>
<comment type="caution">
    <text evidence="4">The sequence shown here is derived from an EMBL/GenBank/DDBJ whole genome shotgun (WGS) entry which is preliminary data.</text>
</comment>
<dbReference type="Pfam" id="PF02321">
    <property type="entry name" value="OEP"/>
    <property type="match status" value="2"/>
</dbReference>
<dbReference type="AlphaFoldDB" id="A0A2S9WXS3"/>
<dbReference type="GO" id="GO:0005886">
    <property type="term" value="C:plasma membrane"/>
    <property type="evidence" value="ECO:0007669"/>
    <property type="project" value="UniProtKB-SubCell"/>
</dbReference>
<dbReference type="NCBIfam" id="TIGR01845">
    <property type="entry name" value="outer_NodT"/>
    <property type="match status" value="1"/>
</dbReference>
<dbReference type="PANTHER" id="PTHR30203:SF33">
    <property type="entry name" value="BLR4455 PROTEIN"/>
    <property type="match status" value="1"/>
</dbReference>
<dbReference type="Gene3D" id="1.20.1600.10">
    <property type="entry name" value="Outer membrane efflux proteins (OEP)"/>
    <property type="match status" value="1"/>
</dbReference>
<proteinExistence type="inferred from homology"/>
<evidence type="ECO:0000313" key="4">
    <source>
        <dbReference type="EMBL" id="PRP68255.1"/>
    </source>
</evidence>
<dbReference type="EMBL" id="MQUC01000003">
    <property type="protein sequence ID" value="PRP68255.1"/>
    <property type="molecule type" value="Genomic_DNA"/>
</dbReference>